<evidence type="ECO:0000256" key="1">
    <source>
        <dbReference type="ARBA" id="ARBA00001971"/>
    </source>
</evidence>
<dbReference type="GO" id="GO:0005506">
    <property type="term" value="F:iron ion binding"/>
    <property type="evidence" value="ECO:0007669"/>
    <property type="project" value="InterPro"/>
</dbReference>
<dbReference type="InterPro" id="IPR001128">
    <property type="entry name" value="Cyt_P450"/>
</dbReference>
<accession>A0A3R7N3W0</accession>
<evidence type="ECO:0000256" key="9">
    <source>
        <dbReference type="RuleBase" id="RU000461"/>
    </source>
</evidence>
<dbReference type="InterPro" id="IPR036396">
    <property type="entry name" value="Cyt_P450_sf"/>
</dbReference>
<dbReference type="OrthoDB" id="3945418at2759"/>
<evidence type="ECO:0000256" key="2">
    <source>
        <dbReference type="ARBA" id="ARBA00010617"/>
    </source>
</evidence>
<evidence type="ECO:0000313" key="10">
    <source>
        <dbReference type="EMBL" id="ROT76614.1"/>
    </source>
</evidence>
<dbReference type="PANTHER" id="PTHR24279">
    <property type="entry name" value="CYTOCHROME P450"/>
    <property type="match status" value="1"/>
</dbReference>
<dbReference type="Pfam" id="PF00067">
    <property type="entry name" value="p450"/>
    <property type="match status" value="1"/>
</dbReference>
<feature type="binding site" description="axial binding residue" evidence="8">
    <location>
        <position position="470"/>
    </location>
    <ligand>
        <name>heme</name>
        <dbReference type="ChEBI" id="CHEBI:30413"/>
    </ligand>
    <ligandPart>
        <name>Fe</name>
        <dbReference type="ChEBI" id="CHEBI:18248"/>
    </ligandPart>
</feature>
<sequence>MASFPKQRALWASLSRRALISRPLVTSSIQGQMAVPLEDELRSAKPLSEMPGPKAYPVIGSFPDMFKQFDPKAYHKYYLGACAKYGSTFRMVVPGFGPMVLTTKPDDCEKLLRITMHNPLRLPMASLKAVRDNAVEDFFEKKGGILVENGDEWWRVRSRVQTPMMKPKVVGTYLQQMDQVSVEFMDRIAEMQAEHGEMPSNFQFELYKWALESVGLVALNRRLGCLNPSIHEDSDALRLIEIVNDIFQALNDTETSLGLWKLFPIKPYKKLKERHEQFLDIAVRSIQQTEASILAQDPDIDHEVSLMESLLMTEGLTKKDVVTLILDMLFAGIDTTSHTLGFTLYQLARNPEIQAKLQEEVDTVLGDHEGPLLPKHMAQFSYMKGVIKETLRIFPLTLGVGRTVDKDCVLSGYAIPKGTVILALSMVSAWDEKYFPRAKEFIPDRWLRGRPLGPIHPYASLPFGAGTRMCIGRRIAEQEMYTFLARTMQRYSVDYKYKDVDILTRLVFVPSEPLRFSFTERRK</sequence>
<dbReference type="PRINTS" id="PR00385">
    <property type="entry name" value="P450"/>
</dbReference>
<dbReference type="InterPro" id="IPR017972">
    <property type="entry name" value="Cyt_P450_CS"/>
</dbReference>
<evidence type="ECO:0000256" key="3">
    <source>
        <dbReference type="ARBA" id="ARBA00022617"/>
    </source>
</evidence>
<keyword evidence="11" id="KW-1185">Reference proteome</keyword>
<proteinExistence type="inferred from homology"/>
<evidence type="ECO:0000256" key="6">
    <source>
        <dbReference type="ARBA" id="ARBA00023004"/>
    </source>
</evidence>
<dbReference type="GO" id="GO:0016705">
    <property type="term" value="F:oxidoreductase activity, acting on paired donors, with incorporation or reduction of molecular oxygen"/>
    <property type="evidence" value="ECO:0007669"/>
    <property type="project" value="InterPro"/>
</dbReference>
<evidence type="ECO:0000256" key="7">
    <source>
        <dbReference type="ARBA" id="ARBA00023033"/>
    </source>
</evidence>
<comment type="caution">
    <text evidence="10">The sequence shown here is derived from an EMBL/GenBank/DDBJ whole genome shotgun (WGS) entry which is preliminary data.</text>
</comment>
<dbReference type="InterPro" id="IPR002401">
    <property type="entry name" value="Cyt_P450_E_grp-I"/>
</dbReference>
<protein>
    <submittedName>
        <fullName evidence="10">Uncharacterized protein</fullName>
    </submittedName>
</protein>
<dbReference type="SUPFAM" id="SSF48264">
    <property type="entry name" value="Cytochrome P450"/>
    <property type="match status" value="1"/>
</dbReference>
<dbReference type="PANTHER" id="PTHR24279:SF120">
    <property type="entry name" value="CYTOCHROME P450"/>
    <property type="match status" value="1"/>
</dbReference>
<dbReference type="PRINTS" id="PR00463">
    <property type="entry name" value="EP450I"/>
</dbReference>
<keyword evidence="5 9" id="KW-0560">Oxidoreductase</keyword>
<evidence type="ECO:0000256" key="5">
    <source>
        <dbReference type="ARBA" id="ARBA00023002"/>
    </source>
</evidence>
<keyword evidence="7 9" id="KW-0503">Monooxygenase</keyword>
<comment type="cofactor">
    <cofactor evidence="1 8">
        <name>heme</name>
        <dbReference type="ChEBI" id="CHEBI:30413"/>
    </cofactor>
</comment>
<evidence type="ECO:0000313" key="11">
    <source>
        <dbReference type="Proteomes" id="UP000283509"/>
    </source>
</evidence>
<dbReference type="EMBL" id="QCYY01001634">
    <property type="protein sequence ID" value="ROT76614.1"/>
    <property type="molecule type" value="Genomic_DNA"/>
</dbReference>
<evidence type="ECO:0000256" key="4">
    <source>
        <dbReference type="ARBA" id="ARBA00022723"/>
    </source>
</evidence>
<reference evidence="10 11" key="2">
    <citation type="submission" date="2019-01" db="EMBL/GenBank/DDBJ databases">
        <title>The decoding of complex shrimp genome reveals the adaptation for benthos swimmer, frequently molting mechanism and breeding impact on genome.</title>
        <authorList>
            <person name="Sun Y."/>
            <person name="Gao Y."/>
            <person name="Yu Y."/>
        </authorList>
    </citation>
    <scope>NUCLEOTIDE SEQUENCE [LARGE SCALE GENOMIC DNA]</scope>
    <source>
        <tissue evidence="10">Muscle</tissue>
    </source>
</reference>
<organism evidence="10 11">
    <name type="scientific">Penaeus vannamei</name>
    <name type="common">Whiteleg shrimp</name>
    <name type="synonym">Litopenaeus vannamei</name>
    <dbReference type="NCBI Taxonomy" id="6689"/>
    <lineage>
        <taxon>Eukaryota</taxon>
        <taxon>Metazoa</taxon>
        <taxon>Ecdysozoa</taxon>
        <taxon>Arthropoda</taxon>
        <taxon>Crustacea</taxon>
        <taxon>Multicrustacea</taxon>
        <taxon>Malacostraca</taxon>
        <taxon>Eumalacostraca</taxon>
        <taxon>Eucarida</taxon>
        <taxon>Decapoda</taxon>
        <taxon>Dendrobranchiata</taxon>
        <taxon>Penaeoidea</taxon>
        <taxon>Penaeidae</taxon>
        <taxon>Penaeus</taxon>
    </lineage>
</organism>
<dbReference type="GO" id="GO:0020037">
    <property type="term" value="F:heme binding"/>
    <property type="evidence" value="ECO:0007669"/>
    <property type="project" value="InterPro"/>
</dbReference>
<comment type="similarity">
    <text evidence="2 9">Belongs to the cytochrome P450 family.</text>
</comment>
<dbReference type="GO" id="GO:0004497">
    <property type="term" value="F:monooxygenase activity"/>
    <property type="evidence" value="ECO:0007669"/>
    <property type="project" value="UniProtKB-KW"/>
</dbReference>
<keyword evidence="3 8" id="KW-0349">Heme</keyword>
<dbReference type="STRING" id="6689.A0A3R7N3W0"/>
<keyword evidence="4 8" id="KW-0479">Metal-binding</keyword>
<keyword evidence="6 8" id="KW-0408">Iron</keyword>
<dbReference type="Proteomes" id="UP000283509">
    <property type="component" value="Unassembled WGS sequence"/>
</dbReference>
<reference evidence="10 11" key="1">
    <citation type="submission" date="2018-04" db="EMBL/GenBank/DDBJ databases">
        <authorList>
            <person name="Zhang X."/>
            <person name="Yuan J."/>
            <person name="Li F."/>
            <person name="Xiang J."/>
        </authorList>
    </citation>
    <scope>NUCLEOTIDE SEQUENCE [LARGE SCALE GENOMIC DNA]</scope>
    <source>
        <tissue evidence="10">Muscle</tissue>
    </source>
</reference>
<dbReference type="PROSITE" id="PS00086">
    <property type="entry name" value="CYTOCHROME_P450"/>
    <property type="match status" value="1"/>
</dbReference>
<evidence type="ECO:0000256" key="8">
    <source>
        <dbReference type="PIRSR" id="PIRSR602401-1"/>
    </source>
</evidence>
<gene>
    <name evidence="10" type="ORF">C7M84_004799</name>
</gene>
<dbReference type="InterPro" id="IPR050479">
    <property type="entry name" value="CYP11_CYP27_families"/>
</dbReference>
<name>A0A3R7N3W0_PENVA</name>
<dbReference type="FunFam" id="1.10.630.10:FF:000006">
    <property type="entry name" value="Cytochrome P450 302a1, mitochondrial"/>
    <property type="match status" value="1"/>
</dbReference>
<dbReference type="CDD" id="cd11054">
    <property type="entry name" value="CYP24A1-like"/>
    <property type="match status" value="1"/>
</dbReference>
<dbReference type="AlphaFoldDB" id="A0A3R7N3W0"/>
<dbReference type="Gene3D" id="1.10.630.10">
    <property type="entry name" value="Cytochrome P450"/>
    <property type="match status" value="1"/>
</dbReference>